<dbReference type="Proteomes" id="UP000270190">
    <property type="component" value="Unassembled WGS sequence"/>
</dbReference>
<dbReference type="RefSeq" id="WP_029092307.1">
    <property type="nucleotide sequence ID" value="NZ_CBCPIX010000001.1"/>
</dbReference>
<dbReference type="GO" id="GO:0106026">
    <property type="term" value="F:Gly-tRNA(Ala) deacylase activity"/>
    <property type="evidence" value="ECO:0007669"/>
    <property type="project" value="UniProtKB-UniRule"/>
</dbReference>
<keyword evidence="2" id="KW-0963">Cytoplasm</keyword>
<dbReference type="GO" id="GO:0000049">
    <property type="term" value="F:tRNA binding"/>
    <property type="evidence" value="ECO:0007669"/>
    <property type="project" value="UniProtKB-UniRule"/>
</dbReference>
<evidence type="ECO:0000256" key="2">
    <source>
        <dbReference type="HAMAP-Rule" id="MF_00518"/>
    </source>
</evidence>
<dbReference type="OrthoDB" id="9801395at2"/>
<comment type="domain">
    <text evidence="2">A Gly-cisPro motif from one monomer fits into the active site of the other monomer to allow specific chiral rejection of L-amino acids.</text>
</comment>
<dbReference type="NCBIfam" id="TIGR00256">
    <property type="entry name" value="D-aminoacyl-tRNA deacylase"/>
    <property type="match status" value="1"/>
</dbReference>
<proteinExistence type="inferred from homology"/>
<evidence type="ECO:0000313" key="4">
    <source>
        <dbReference type="EMBL" id="SPP26637.1"/>
    </source>
</evidence>
<dbReference type="EMBL" id="OUNC01000002">
    <property type="protein sequence ID" value="SPP26637.1"/>
    <property type="molecule type" value="Genomic_DNA"/>
</dbReference>
<dbReference type="CDD" id="cd00563">
    <property type="entry name" value="Dtyr_deacylase"/>
    <property type="match status" value="1"/>
</dbReference>
<keyword evidence="2" id="KW-0694">RNA-binding</keyword>
<comment type="subcellular location">
    <subcellularLocation>
        <location evidence="2">Cytoplasm</location>
    </subcellularLocation>
</comment>
<dbReference type="Pfam" id="PF02580">
    <property type="entry name" value="Tyr_Deacylase"/>
    <property type="match status" value="1"/>
</dbReference>
<dbReference type="GO" id="GO:0019478">
    <property type="term" value="P:D-amino acid catabolic process"/>
    <property type="evidence" value="ECO:0007669"/>
    <property type="project" value="UniProtKB-UniRule"/>
</dbReference>
<dbReference type="PANTHER" id="PTHR10472">
    <property type="entry name" value="D-TYROSYL-TRNA TYR DEACYLASE"/>
    <property type="match status" value="1"/>
</dbReference>
<dbReference type="SUPFAM" id="SSF69500">
    <property type="entry name" value="DTD-like"/>
    <property type="match status" value="1"/>
</dbReference>
<accession>A0A1D2KIP3</accession>
<keyword evidence="2 4" id="KW-0378">Hydrolase</keyword>
<dbReference type="EC" id="3.1.1.-" evidence="2"/>
<comment type="function">
    <text evidence="2">An aminoacyl-tRNA editing enzyme that deacylates mischarged D-aminoacyl-tRNAs. Also deacylates mischarged glycyl-tRNA(Ala), protecting cells against glycine mischarging by AlaRS. Acts via tRNA-based rather than protein-based catalysis; rejects L-amino acids rather than detecting D-amino acids in the active site. By recycling D-aminoacyl-tRNA to D-amino acids and free tRNA molecules, this enzyme counteracts the toxicity associated with the formation of D-aminoacyl-tRNA entities in vivo and helps enforce protein L-homochirality.</text>
</comment>
<dbReference type="HAMAP" id="MF_00518">
    <property type="entry name" value="Deacylase_Dtd"/>
    <property type="match status" value="1"/>
</dbReference>
<evidence type="ECO:0000313" key="3">
    <source>
        <dbReference type="EMBL" id="ATF25257.1"/>
    </source>
</evidence>
<keyword evidence="5" id="KW-1185">Reference proteome</keyword>
<evidence type="ECO:0000313" key="6">
    <source>
        <dbReference type="Proteomes" id="UP000270190"/>
    </source>
</evidence>
<dbReference type="GO" id="GO:0005737">
    <property type="term" value="C:cytoplasm"/>
    <property type="evidence" value="ECO:0007669"/>
    <property type="project" value="UniProtKB-SubCell"/>
</dbReference>
<dbReference type="InterPro" id="IPR003732">
    <property type="entry name" value="Daa-tRNA_deacyls_DTD"/>
</dbReference>
<comment type="subunit">
    <text evidence="2">Homodimer.</text>
</comment>
<dbReference type="EC" id="3.1.1.96" evidence="2"/>
<dbReference type="GO" id="GO:0043908">
    <property type="term" value="F:Ser(Gly)-tRNA(Ala) hydrolase activity"/>
    <property type="evidence" value="ECO:0007669"/>
    <property type="project" value="UniProtKB-UniRule"/>
</dbReference>
<dbReference type="KEGG" id="bths:CNY62_02000"/>
<evidence type="ECO:0000256" key="1">
    <source>
        <dbReference type="ARBA" id="ARBA00009673"/>
    </source>
</evidence>
<dbReference type="Proteomes" id="UP000243591">
    <property type="component" value="Chromosome"/>
</dbReference>
<reference evidence="4" key="2">
    <citation type="submission" date="2018-04" db="EMBL/GenBank/DDBJ databases">
        <authorList>
            <person name="Go L.Y."/>
            <person name="Mitchell J.A."/>
        </authorList>
    </citation>
    <scope>NUCLEOTIDE SEQUENCE</scope>
    <source>
        <strain evidence="4">BSAS1 3</strain>
    </source>
</reference>
<evidence type="ECO:0000313" key="5">
    <source>
        <dbReference type="Proteomes" id="UP000243591"/>
    </source>
</evidence>
<gene>
    <name evidence="2 4" type="primary">dtd</name>
    <name evidence="4" type="ORF">BTBSAS_100106</name>
    <name evidence="3" type="ORF">CNY62_02000</name>
</gene>
<dbReference type="AlphaFoldDB" id="A0A1D2KIP3"/>
<dbReference type="InterPro" id="IPR023509">
    <property type="entry name" value="DTD-like_sf"/>
</dbReference>
<comment type="similarity">
    <text evidence="1 2">Belongs to the DTD family.</text>
</comment>
<dbReference type="Gene3D" id="3.50.80.10">
    <property type="entry name" value="D-tyrosyl-tRNA(Tyr) deacylase"/>
    <property type="match status" value="1"/>
</dbReference>
<dbReference type="GeneID" id="66538139"/>
<protein>
    <recommendedName>
        <fullName evidence="2">D-aminoacyl-tRNA deacylase</fullName>
        <shortName evidence="2">DTD</shortName>
        <ecNumber evidence="2">3.1.1.96</ecNumber>
    </recommendedName>
    <alternativeName>
        <fullName evidence="2">Gly-tRNA(Ala) deacylase</fullName>
        <ecNumber evidence="2">3.1.1.-</ecNumber>
    </alternativeName>
</protein>
<keyword evidence="2" id="KW-0820">tRNA-binding</keyword>
<reference evidence="3 5" key="1">
    <citation type="submission" date="2017-09" db="EMBL/GenBank/DDBJ databases">
        <title>Complete Genome Sequences of Two Strains of the Meat Spoilage Bacterium Brochothrix thermosphacta Isolated from Ground Chicken.</title>
        <authorList>
            <person name="Paoli G.C."/>
            <person name="Wijey C."/>
            <person name="Chen C.-Y."/>
            <person name="Nguyen L."/>
            <person name="Yan X."/>
            <person name="Irwin P.L."/>
        </authorList>
    </citation>
    <scope>NUCLEOTIDE SEQUENCE [LARGE SCALE GENOMIC DNA]</scope>
    <source>
        <strain evidence="3 5">BI</strain>
    </source>
</reference>
<dbReference type="GO" id="GO:0051500">
    <property type="term" value="F:D-tyrosyl-tRNA(Tyr) deacylase activity"/>
    <property type="evidence" value="ECO:0007669"/>
    <property type="project" value="TreeGrafter"/>
</dbReference>
<sequence>MKVVVQRSLAASVAISGQTVGEISKGLVVFVGFTHEDTSADINYVVQKMINLRIFEDEEGKMNQSLIDVTGELLSISQFTLFANTKKGRRPSFTAAAAPDIALTLYKEFNEAIRAEGVVVATGEFGADMQVSLVNDGPITITIDSKNP</sequence>
<dbReference type="EMBL" id="CP023483">
    <property type="protein sequence ID" value="ATF25257.1"/>
    <property type="molecule type" value="Genomic_DNA"/>
</dbReference>
<organism evidence="3 5">
    <name type="scientific">Brochothrix thermosphacta</name>
    <name type="common">Microbacterium thermosphactum</name>
    <dbReference type="NCBI Taxonomy" id="2756"/>
    <lineage>
        <taxon>Bacteria</taxon>
        <taxon>Bacillati</taxon>
        <taxon>Bacillota</taxon>
        <taxon>Bacilli</taxon>
        <taxon>Bacillales</taxon>
        <taxon>Listeriaceae</taxon>
        <taxon>Brochothrix</taxon>
    </lineage>
</organism>
<reference evidence="6" key="3">
    <citation type="submission" date="2018-04" db="EMBL/GenBank/DDBJ databases">
        <authorList>
            <person name="Illikoud N."/>
        </authorList>
    </citation>
    <scope>NUCLEOTIDE SEQUENCE [LARGE SCALE GENOMIC DNA]</scope>
</reference>
<dbReference type="FunFam" id="3.50.80.10:FF:000001">
    <property type="entry name" value="D-aminoacyl-tRNA deacylase"/>
    <property type="match status" value="1"/>
</dbReference>
<dbReference type="PANTHER" id="PTHR10472:SF5">
    <property type="entry name" value="D-AMINOACYL-TRNA DEACYLASE 1"/>
    <property type="match status" value="1"/>
</dbReference>
<feature type="short sequence motif" description="Gly-cisPro motif, important for rejection of L-amino acids" evidence="2">
    <location>
        <begin position="137"/>
        <end position="138"/>
    </location>
</feature>
<comment type="catalytic activity">
    <reaction evidence="2">
        <text>glycyl-tRNA(Ala) + H2O = tRNA(Ala) + glycine + H(+)</text>
        <dbReference type="Rhea" id="RHEA:53744"/>
        <dbReference type="Rhea" id="RHEA-COMP:9657"/>
        <dbReference type="Rhea" id="RHEA-COMP:13640"/>
        <dbReference type="ChEBI" id="CHEBI:15377"/>
        <dbReference type="ChEBI" id="CHEBI:15378"/>
        <dbReference type="ChEBI" id="CHEBI:57305"/>
        <dbReference type="ChEBI" id="CHEBI:78442"/>
        <dbReference type="ChEBI" id="CHEBI:78522"/>
    </reaction>
</comment>
<comment type="catalytic activity">
    <reaction evidence="2">
        <text>a D-aminoacyl-tRNA + H2O = a tRNA + a D-alpha-amino acid + H(+)</text>
        <dbReference type="Rhea" id="RHEA:13953"/>
        <dbReference type="Rhea" id="RHEA-COMP:10123"/>
        <dbReference type="Rhea" id="RHEA-COMP:10124"/>
        <dbReference type="ChEBI" id="CHEBI:15377"/>
        <dbReference type="ChEBI" id="CHEBI:15378"/>
        <dbReference type="ChEBI" id="CHEBI:59871"/>
        <dbReference type="ChEBI" id="CHEBI:78442"/>
        <dbReference type="ChEBI" id="CHEBI:79333"/>
        <dbReference type="EC" id="3.1.1.96"/>
    </reaction>
</comment>
<name>A0A1D2KIP3_BROTH</name>